<comment type="caution">
    <text evidence="6">The sequence shown here is derived from an EMBL/GenBank/DDBJ whole genome shotgun (WGS) entry which is preliminary data.</text>
</comment>
<reference evidence="6" key="1">
    <citation type="submission" date="2021-01" db="EMBL/GenBank/DDBJ databases">
        <authorList>
            <consortium name="Genoscope - CEA"/>
            <person name="William W."/>
        </authorList>
    </citation>
    <scope>NUCLEOTIDE SEQUENCE</scope>
</reference>
<gene>
    <name evidence="6" type="ORF">PSON_ATCC_30995.1.T1610068</name>
</gene>
<evidence type="ECO:0000256" key="1">
    <source>
        <dbReference type="ARBA" id="ARBA00004141"/>
    </source>
</evidence>
<dbReference type="EMBL" id="CAJJDN010000161">
    <property type="protein sequence ID" value="CAD8125684.1"/>
    <property type="molecule type" value="Genomic_DNA"/>
</dbReference>
<evidence type="ECO:0000313" key="7">
    <source>
        <dbReference type="Proteomes" id="UP000692954"/>
    </source>
</evidence>
<evidence type="ECO:0000256" key="2">
    <source>
        <dbReference type="ARBA" id="ARBA00022692"/>
    </source>
</evidence>
<dbReference type="Proteomes" id="UP000692954">
    <property type="component" value="Unassembled WGS sequence"/>
</dbReference>
<keyword evidence="4 5" id="KW-0472">Membrane</keyword>
<protein>
    <recommendedName>
        <fullName evidence="8">Tetraspanin family protein</fullName>
    </recommendedName>
</protein>
<organism evidence="6 7">
    <name type="scientific">Paramecium sonneborni</name>
    <dbReference type="NCBI Taxonomy" id="65129"/>
    <lineage>
        <taxon>Eukaryota</taxon>
        <taxon>Sar</taxon>
        <taxon>Alveolata</taxon>
        <taxon>Ciliophora</taxon>
        <taxon>Intramacronucleata</taxon>
        <taxon>Oligohymenophorea</taxon>
        <taxon>Peniculida</taxon>
        <taxon>Parameciidae</taxon>
        <taxon>Paramecium</taxon>
    </lineage>
</organism>
<feature type="transmembrane region" description="Helical" evidence="5">
    <location>
        <begin position="92"/>
        <end position="113"/>
    </location>
</feature>
<dbReference type="GO" id="GO:0016020">
    <property type="term" value="C:membrane"/>
    <property type="evidence" value="ECO:0007669"/>
    <property type="project" value="UniProtKB-SubCell"/>
</dbReference>
<dbReference type="AlphaFoldDB" id="A0A8S1REG0"/>
<keyword evidence="3 5" id="KW-1133">Transmembrane helix</keyword>
<comment type="subcellular location">
    <subcellularLocation>
        <location evidence="1">Membrane</location>
        <topology evidence="1">Multi-pass membrane protein</topology>
    </subcellularLocation>
</comment>
<keyword evidence="7" id="KW-1185">Reference proteome</keyword>
<feature type="transmembrane region" description="Helical" evidence="5">
    <location>
        <begin position="12"/>
        <end position="38"/>
    </location>
</feature>
<dbReference type="OrthoDB" id="299132at2759"/>
<evidence type="ECO:0000313" key="6">
    <source>
        <dbReference type="EMBL" id="CAD8125684.1"/>
    </source>
</evidence>
<feature type="transmembrane region" description="Helical" evidence="5">
    <location>
        <begin position="58"/>
        <end position="80"/>
    </location>
</feature>
<feature type="transmembrane region" description="Helical" evidence="5">
    <location>
        <begin position="245"/>
        <end position="269"/>
    </location>
</feature>
<dbReference type="InterPro" id="IPR018499">
    <property type="entry name" value="Tetraspanin/Peripherin"/>
</dbReference>
<keyword evidence="2 5" id="KW-0812">Transmembrane</keyword>
<evidence type="ECO:0000256" key="4">
    <source>
        <dbReference type="ARBA" id="ARBA00023136"/>
    </source>
</evidence>
<sequence length="287" mass="32607">MELFLRISEKIVLLSAFTIISIGLSLTGYGIYIIALVYFQDYDGFFKFDSDFGMFAQIYGALIIGIALILIGIFGILGSISKKVCFKKGFLFLYHINVFLFGIIFLVVFYLLIFEAKEYFEKSCESTSNFKELSDGVESANESFCSISCPCNLNANNFKDKSVLKGKFGFSSELLPSNVQGCIGFDSKTYSYAVQLMNILEYNFQCSGWCTSTQIFVFSDVNRGNTSGLSCFNRFQSYYKDYVTIIGYISMSLGILFFLSFLLIFYLYCGKRELEKKKSQELHLLCK</sequence>
<name>A0A8S1REG0_9CILI</name>
<evidence type="ECO:0000256" key="5">
    <source>
        <dbReference type="SAM" id="Phobius"/>
    </source>
</evidence>
<accession>A0A8S1REG0</accession>
<dbReference type="Pfam" id="PF00335">
    <property type="entry name" value="Tetraspanin"/>
    <property type="match status" value="1"/>
</dbReference>
<evidence type="ECO:0008006" key="8">
    <source>
        <dbReference type="Google" id="ProtNLM"/>
    </source>
</evidence>
<proteinExistence type="predicted"/>
<evidence type="ECO:0000256" key="3">
    <source>
        <dbReference type="ARBA" id="ARBA00022989"/>
    </source>
</evidence>